<protein>
    <submittedName>
        <fullName evidence="2">Uncharacterized protein</fullName>
    </submittedName>
</protein>
<name>A0A4U0V277_9PEZI</name>
<sequence length="119" mass="13071">MRAEEEVEAAHAKLAEALARRSRVSKQLLFVEDKAATAIDREEESLEEFERLEQAERARAIVLGESVSAEVSLEPFQSFVPDPSDMPAIDWSFVDNGWSLLGPSADNPLTGVDPIAETS</sequence>
<accession>A0A4U0V277</accession>
<dbReference type="AlphaFoldDB" id="A0A4U0V277"/>
<feature type="coiled-coil region" evidence="1">
    <location>
        <begin position="32"/>
        <end position="59"/>
    </location>
</feature>
<reference evidence="2 3" key="1">
    <citation type="submission" date="2017-03" db="EMBL/GenBank/DDBJ databases">
        <title>Genomes of endolithic fungi from Antarctica.</title>
        <authorList>
            <person name="Coleine C."/>
            <person name="Masonjones S."/>
            <person name="Stajich J.E."/>
        </authorList>
    </citation>
    <scope>NUCLEOTIDE SEQUENCE [LARGE SCALE GENOMIC DNA]</scope>
    <source>
        <strain evidence="2 3">CCFEE 5184</strain>
    </source>
</reference>
<evidence type="ECO:0000313" key="2">
    <source>
        <dbReference type="EMBL" id="TKA42728.1"/>
    </source>
</evidence>
<keyword evidence="3" id="KW-1185">Reference proteome</keyword>
<keyword evidence="1" id="KW-0175">Coiled coil</keyword>
<evidence type="ECO:0000256" key="1">
    <source>
        <dbReference type="SAM" id="Coils"/>
    </source>
</evidence>
<dbReference type="Proteomes" id="UP000309340">
    <property type="component" value="Unassembled WGS sequence"/>
</dbReference>
<organism evidence="2 3">
    <name type="scientific">Friedmanniomyces simplex</name>
    <dbReference type="NCBI Taxonomy" id="329884"/>
    <lineage>
        <taxon>Eukaryota</taxon>
        <taxon>Fungi</taxon>
        <taxon>Dikarya</taxon>
        <taxon>Ascomycota</taxon>
        <taxon>Pezizomycotina</taxon>
        <taxon>Dothideomycetes</taxon>
        <taxon>Dothideomycetidae</taxon>
        <taxon>Mycosphaerellales</taxon>
        <taxon>Teratosphaeriaceae</taxon>
        <taxon>Friedmanniomyces</taxon>
    </lineage>
</organism>
<proteinExistence type="predicted"/>
<comment type="caution">
    <text evidence="2">The sequence shown here is derived from an EMBL/GenBank/DDBJ whole genome shotgun (WGS) entry which is preliminary data.</text>
</comment>
<evidence type="ECO:0000313" key="3">
    <source>
        <dbReference type="Proteomes" id="UP000309340"/>
    </source>
</evidence>
<dbReference type="EMBL" id="NAJQ01002476">
    <property type="protein sequence ID" value="TKA42728.1"/>
    <property type="molecule type" value="Genomic_DNA"/>
</dbReference>
<gene>
    <name evidence="2" type="ORF">B0A55_13781</name>
</gene>